<name>A0A1V9XSR2_9ACAR</name>
<gene>
    <name evidence="5" type="ORF">BIW11_07764</name>
</gene>
<dbReference type="InterPro" id="IPR051480">
    <property type="entry name" value="Endocytic_GEF_Adapter"/>
</dbReference>
<evidence type="ECO:0000313" key="6">
    <source>
        <dbReference type="Proteomes" id="UP000192247"/>
    </source>
</evidence>
<keyword evidence="6" id="KW-1185">Reference proteome</keyword>
<sequence length="418" mass="47350">MQLIQQRTEQDPWFGEICKQFSRNPFVNGLPLTSYLLKPMQRITKYPLLVDKILKNTSNDHPDHAQLTEASRRMAQLCSQINEAVQMVENTERLEWCQSHLLPSTSSSPCLSNYSPTTSTANQQGLAPRIVFNSFTNTLGPRKLLYHGPLVKAKSGKELIGFLFNDFLLLTQPLNKEVAKKSNIFTDDRALRSQYRFYKEPFFIEKLKLDESTPEGPNAEGLIVVHTEIMDNFGLPTKYELCVRAGGSRERTGWLTKIRQAIANYEANDRKNRFSSLSQLELTQSGCGRLLVVVQCAKQLTRVTAESQDTFCSLSLGGQTHVTSVVPSSANPSWNATMQFVVKDLKQEVLCITVLQRQKFSPNEFLGRTEIRVSEIHERRQHSLGAINFSDLRLLEVPSGTVSLRVDLQLFREAPQLI</sequence>
<dbReference type="Pfam" id="PF00168">
    <property type="entry name" value="C2"/>
    <property type="match status" value="1"/>
</dbReference>
<dbReference type="SMART" id="SM00233">
    <property type="entry name" value="PH"/>
    <property type="match status" value="1"/>
</dbReference>
<organism evidence="5 6">
    <name type="scientific">Tropilaelaps mercedesae</name>
    <dbReference type="NCBI Taxonomy" id="418985"/>
    <lineage>
        <taxon>Eukaryota</taxon>
        <taxon>Metazoa</taxon>
        <taxon>Ecdysozoa</taxon>
        <taxon>Arthropoda</taxon>
        <taxon>Chelicerata</taxon>
        <taxon>Arachnida</taxon>
        <taxon>Acari</taxon>
        <taxon>Parasitiformes</taxon>
        <taxon>Mesostigmata</taxon>
        <taxon>Gamasina</taxon>
        <taxon>Dermanyssoidea</taxon>
        <taxon>Laelapidae</taxon>
        <taxon>Tropilaelaps</taxon>
    </lineage>
</organism>
<dbReference type="Pfam" id="PF00621">
    <property type="entry name" value="RhoGEF"/>
    <property type="match status" value="1"/>
</dbReference>
<dbReference type="STRING" id="418985.A0A1V9XSR2"/>
<dbReference type="InterPro" id="IPR000008">
    <property type="entry name" value="C2_dom"/>
</dbReference>
<accession>A0A1V9XSR2</accession>
<dbReference type="InterPro" id="IPR000219">
    <property type="entry name" value="DH_dom"/>
</dbReference>
<dbReference type="Pfam" id="PF16652">
    <property type="entry name" value="PH_13"/>
    <property type="match status" value="1"/>
</dbReference>
<dbReference type="PROSITE" id="PS50010">
    <property type="entry name" value="DH_2"/>
    <property type="match status" value="1"/>
</dbReference>
<dbReference type="AlphaFoldDB" id="A0A1V9XSR2"/>
<dbReference type="InterPro" id="IPR001849">
    <property type="entry name" value="PH_domain"/>
</dbReference>
<feature type="domain" description="DH" evidence="4">
    <location>
        <begin position="1"/>
        <end position="84"/>
    </location>
</feature>
<reference evidence="5 6" key="1">
    <citation type="journal article" date="2017" name="Gigascience">
        <title>Draft genome of the honey bee ectoparasitic mite, Tropilaelaps mercedesae, is shaped by the parasitic life history.</title>
        <authorList>
            <person name="Dong X."/>
            <person name="Armstrong S.D."/>
            <person name="Xia D."/>
            <person name="Makepeace B.L."/>
            <person name="Darby A.C."/>
            <person name="Kadowaki T."/>
        </authorList>
    </citation>
    <scope>NUCLEOTIDE SEQUENCE [LARGE SCALE GENOMIC DNA]</scope>
    <source>
        <strain evidence="5">Wuxi-XJTLU</strain>
    </source>
</reference>
<comment type="subcellular location">
    <subcellularLocation>
        <location evidence="1">Cytoplasm</location>
    </subcellularLocation>
</comment>
<evidence type="ECO:0000256" key="1">
    <source>
        <dbReference type="ARBA" id="ARBA00004496"/>
    </source>
</evidence>
<dbReference type="Gene3D" id="1.20.900.10">
    <property type="entry name" value="Dbl homology (DH) domain"/>
    <property type="match status" value="1"/>
</dbReference>
<dbReference type="Proteomes" id="UP000192247">
    <property type="component" value="Unassembled WGS sequence"/>
</dbReference>
<comment type="caution">
    <text evidence="5">The sequence shown here is derived from an EMBL/GenBank/DDBJ whole genome shotgun (WGS) entry which is preliminary data.</text>
</comment>
<dbReference type="Gene3D" id="2.60.40.150">
    <property type="entry name" value="C2 domain"/>
    <property type="match status" value="1"/>
</dbReference>
<evidence type="ECO:0000256" key="2">
    <source>
        <dbReference type="ARBA" id="ARBA00022490"/>
    </source>
</evidence>
<feature type="domain" description="C2" evidence="3">
    <location>
        <begin position="271"/>
        <end position="386"/>
    </location>
</feature>
<dbReference type="GO" id="GO:0035025">
    <property type="term" value="P:positive regulation of Rho protein signal transduction"/>
    <property type="evidence" value="ECO:0007669"/>
    <property type="project" value="TreeGrafter"/>
</dbReference>
<dbReference type="SUPFAM" id="SSF50729">
    <property type="entry name" value="PH domain-like"/>
    <property type="match status" value="1"/>
</dbReference>
<dbReference type="GO" id="GO:0005085">
    <property type="term" value="F:guanyl-nucleotide exchange factor activity"/>
    <property type="evidence" value="ECO:0007669"/>
    <property type="project" value="InterPro"/>
</dbReference>
<dbReference type="InterPro" id="IPR035899">
    <property type="entry name" value="DBL_dom_sf"/>
</dbReference>
<keyword evidence="2" id="KW-0963">Cytoplasm</keyword>
<protein>
    <submittedName>
        <fullName evidence="5">Intersectin-2-like</fullName>
    </submittedName>
</protein>
<proteinExistence type="predicted"/>
<evidence type="ECO:0000259" key="3">
    <source>
        <dbReference type="PROSITE" id="PS50004"/>
    </source>
</evidence>
<evidence type="ECO:0000259" key="4">
    <source>
        <dbReference type="PROSITE" id="PS50010"/>
    </source>
</evidence>
<dbReference type="InterPro" id="IPR035892">
    <property type="entry name" value="C2_domain_sf"/>
</dbReference>
<dbReference type="GO" id="GO:0005737">
    <property type="term" value="C:cytoplasm"/>
    <property type="evidence" value="ECO:0007669"/>
    <property type="project" value="UniProtKB-SubCell"/>
</dbReference>
<dbReference type="SUPFAM" id="SSF48065">
    <property type="entry name" value="DBL homology domain (DH-domain)"/>
    <property type="match status" value="1"/>
</dbReference>
<evidence type="ECO:0000313" key="5">
    <source>
        <dbReference type="EMBL" id="OQR76473.1"/>
    </source>
</evidence>
<dbReference type="EMBL" id="MNPL01004787">
    <property type="protein sequence ID" value="OQR76473.1"/>
    <property type="molecule type" value="Genomic_DNA"/>
</dbReference>
<dbReference type="PROSITE" id="PS50004">
    <property type="entry name" value="C2"/>
    <property type="match status" value="1"/>
</dbReference>
<dbReference type="PANTHER" id="PTHR46006">
    <property type="entry name" value="RHO GUANINE NUCLEOTIDE EXCHANGE FACTOR AT 64C, ISOFORM A"/>
    <property type="match status" value="1"/>
</dbReference>
<dbReference type="InterPro" id="IPR011993">
    <property type="entry name" value="PH-like_dom_sf"/>
</dbReference>
<dbReference type="Gene3D" id="2.30.29.30">
    <property type="entry name" value="Pleckstrin-homology domain (PH domain)/Phosphotyrosine-binding domain (PTB)"/>
    <property type="match status" value="1"/>
</dbReference>
<dbReference type="SMART" id="SM00239">
    <property type="entry name" value="C2"/>
    <property type="match status" value="1"/>
</dbReference>
<dbReference type="OrthoDB" id="207120at2759"/>
<dbReference type="SUPFAM" id="SSF49562">
    <property type="entry name" value="C2 domain (Calcium/lipid-binding domain, CaLB)"/>
    <property type="match status" value="1"/>
</dbReference>
<dbReference type="InParanoid" id="A0A1V9XSR2"/>
<dbReference type="PANTHER" id="PTHR46006:SF6">
    <property type="entry name" value="INTERSECTIN-2 ISOFORM X1"/>
    <property type="match status" value="1"/>
</dbReference>